<dbReference type="EMBL" id="BSEJ01000006">
    <property type="protein sequence ID" value="GLJ61372.1"/>
    <property type="molecule type" value="Genomic_DNA"/>
</dbReference>
<keyword evidence="3" id="KW-1185">Reference proteome</keyword>
<reference evidence="2" key="2">
    <citation type="submission" date="2023-01" db="EMBL/GenBank/DDBJ databases">
        <authorList>
            <person name="Sun Q."/>
            <person name="Evtushenko L."/>
        </authorList>
    </citation>
    <scope>NUCLEOTIDE SEQUENCE</scope>
    <source>
        <strain evidence="2">VKM Ac-1020</strain>
    </source>
</reference>
<evidence type="ECO:0000313" key="2">
    <source>
        <dbReference type="EMBL" id="GLJ61372.1"/>
    </source>
</evidence>
<gene>
    <name evidence="2" type="ORF">GCM10017576_15010</name>
</gene>
<sequence length="50" mass="5505">MSTFPDQPSRPSDPEHRHPSQAEGEDPDEIESSSDPIEFGHPSQAEGEDD</sequence>
<proteinExistence type="predicted"/>
<dbReference type="RefSeq" id="WP_271173085.1">
    <property type="nucleotide sequence ID" value="NZ_BSEJ01000006.1"/>
</dbReference>
<dbReference type="Proteomes" id="UP001142462">
    <property type="component" value="Unassembled WGS sequence"/>
</dbReference>
<evidence type="ECO:0000256" key="1">
    <source>
        <dbReference type="SAM" id="MobiDB-lite"/>
    </source>
</evidence>
<name>A0A9W6H316_9MICO</name>
<feature type="compositionally biased region" description="Acidic residues" evidence="1">
    <location>
        <begin position="23"/>
        <end position="32"/>
    </location>
</feature>
<protein>
    <submittedName>
        <fullName evidence="2">Uncharacterized protein</fullName>
    </submittedName>
</protein>
<feature type="region of interest" description="Disordered" evidence="1">
    <location>
        <begin position="1"/>
        <end position="50"/>
    </location>
</feature>
<comment type="caution">
    <text evidence="2">The sequence shown here is derived from an EMBL/GenBank/DDBJ whole genome shotgun (WGS) entry which is preliminary data.</text>
</comment>
<accession>A0A9W6H316</accession>
<organism evidence="2 3">
    <name type="scientific">Microbacterium barkeri</name>
    <dbReference type="NCBI Taxonomy" id="33917"/>
    <lineage>
        <taxon>Bacteria</taxon>
        <taxon>Bacillati</taxon>
        <taxon>Actinomycetota</taxon>
        <taxon>Actinomycetes</taxon>
        <taxon>Micrococcales</taxon>
        <taxon>Microbacteriaceae</taxon>
        <taxon>Microbacterium</taxon>
    </lineage>
</organism>
<dbReference type="AlphaFoldDB" id="A0A9W6H316"/>
<reference evidence="2" key="1">
    <citation type="journal article" date="2014" name="Int. J. Syst. Evol. Microbiol.">
        <title>Complete genome sequence of Corynebacterium casei LMG S-19264T (=DSM 44701T), isolated from a smear-ripened cheese.</title>
        <authorList>
            <consortium name="US DOE Joint Genome Institute (JGI-PGF)"/>
            <person name="Walter F."/>
            <person name="Albersmeier A."/>
            <person name="Kalinowski J."/>
            <person name="Ruckert C."/>
        </authorList>
    </citation>
    <scope>NUCLEOTIDE SEQUENCE</scope>
    <source>
        <strain evidence="2">VKM Ac-1020</strain>
    </source>
</reference>
<feature type="compositionally biased region" description="Polar residues" evidence="1">
    <location>
        <begin position="1"/>
        <end position="10"/>
    </location>
</feature>
<evidence type="ECO:0000313" key="3">
    <source>
        <dbReference type="Proteomes" id="UP001142462"/>
    </source>
</evidence>